<sequence length="120" mass="13229">MAAMIRGICLDATDEQKLAEWWCSVLGYRLKLGTAHEMKGKWLGSIEDPKGEGPLIWFNRVPEVKTVKNRMHVDILGDVDEILALGATVVSPMTEENQWAVLADPEGNEFCVSTGEGVLT</sequence>
<reference evidence="3" key="1">
    <citation type="submission" date="2016-06" db="EMBL/GenBank/DDBJ databases">
        <authorList>
            <person name="Varghese N."/>
            <person name="Submissions Spin"/>
        </authorList>
    </citation>
    <scope>NUCLEOTIDE SEQUENCE [LARGE SCALE GENOMIC DNA]</scope>
    <source>
        <strain evidence="3">DSM 43817</strain>
    </source>
</reference>
<name>A0A1C6SDJ9_9ACTN</name>
<dbReference type="PANTHER" id="PTHR35908">
    <property type="entry name" value="HYPOTHETICAL FUSION PROTEIN"/>
    <property type="match status" value="1"/>
</dbReference>
<protein>
    <recommendedName>
        <fullName evidence="1">Glyoxalase-like domain-containing protein</fullName>
    </recommendedName>
</protein>
<dbReference type="Proteomes" id="UP000198959">
    <property type="component" value="Unassembled WGS sequence"/>
</dbReference>
<dbReference type="Gene3D" id="3.10.180.10">
    <property type="entry name" value="2,3-Dihydroxybiphenyl 1,2-Dioxygenase, domain 1"/>
    <property type="match status" value="1"/>
</dbReference>
<evidence type="ECO:0000259" key="1">
    <source>
        <dbReference type="Pfam" id="PF18029"/>
    </source>
</evidence>
<dbReference type="PANTHER" id="PTHR35908:SF1">
    <property type="entry name" value="CONSERVED PROTEIN"/>
    <property type="match status" value="1"/>
</dbReference>
<dbReference type="Pfam" id="PF18029">
    <property type="entry name" value="Glyoxalase_6"/>
    <property type="match status" value="1"/>
</dbReference>
<proteinExistence type="predicted"/>
<dbReference type="RefSeq" id="WP_091643129.1">
    <property type="nucleotide sequence ID" value="NZ_FMHW01000002.1"/>
</dbReference>
<accession>A0A1C6SDJ9</accession>
<dbReference type="InterPro" id="IPR041581">
    <property type="entry name" value="Glyoxalase_6"/>
</dbReference>
<keyword evidence="3" id="KW-1185">Reference proteome</keyword>
<evidence type="ECO:0000313" key="2">
    <source>
        <dbReference type="EMBL" id="SCL27473.1"/>
    </source>
</evidence>
<organism evidence="2 3">
    <name type="scientific">Micromonospora pallida</name>
    <dbReference type="NCBI Taxonomy" id="145854"/>
    <lineage>
        <taxon>Bacteria</taxon>
        <taxon>Bacillati</taxon>
        <taxon>Actinomycetota</taxon>
        <taxon>Actinomycetes</taxon>
        <taxon>Micromonosporales</taxon>
        <taxon>Micromonosporaceae</taxon>
        <taxon>Micromonospora</taxon>
    </lineage>
</organism>
<dbReference type="CDD" id="cd06587">
    <property type="entry name" value="VOC"/>
    <property type="match status" value="1"/>
</dbReference>
<dbReference type="EMBL" id="FMHW01000002">
    <property type="protein sequence ID" value="SCL27473.1"/>
    <property type="molecule type" value="Genomic_DNA"/>
</dbReference>
<feature type="domain" description="Glyoxalase-like" evidence="1">
    <location>
        <begin position="8"/>
        <end position="112"/>
    </location>
</feature>
<gene>
    <name evidence="2" type="ORF">GA0074692_2356</name>
</gene>
<dbReference type="STRING" id="145854.GA0074692_2356"/>
<dbReference type="OrthoDB" id="3212826at2"/>
<dbReference type="SUPFAM" id="SSF54593">
    <property type="entry name" value="Glyoxalase/Bleomycin resistance protein/Dihydroxybiphenyl dioxygenase"/>
    <property type="match status" value="1"/>
</dbReference>
<dbReference type="AlphaFoldDB" id="A0A1C6SDJ9"/>
<evidence type="ECO:0000313" key="3">
    <source>
        <dbReference type="Proteomes" id="UP000198959"/>
    </source>
</evidence>
<dbReference type="InterPro" id="IPR029068">
    <property type="entry name" value="Glyas_Bleomycin-R_OHBP_Dase"/>
</dbReference>